<dbReference type="CDD" id="cd00207">
    <property type="entry name" value="fer2"/>
    <property type="match status" value="1"/>
</dbReference>
<dbReference type="GeneID" id="19949778"/>
<dbReference type="SUPFAM" id="SSF55447">
    <property type="entry name" value="CO dehydrogenase flavoprotein C-terminal domain-like"/>
    <property type="match status" value="1"/>
</dbReference>
<dbReference type="InParanoid" id="T0Q6S7"/>
<evidence type="ECO:0000256" key="11">
    <source>
        <dbReference type="ARBA" id="ARBA00023027"/>
    </source>
</evidence>
<dbReference type="InterPro" id="IPR012675">
    <property type="entry name" value="Beta-grasp_dom_sf"/>
</dbReference>
<evidence type="ECO:0000256" key="10">
    <source>
        <dbReference type="ARBA" id="ARBA00023014"/>
    </source>
</evidence>
<dbReference type="STRING" id="1156394.T0Q6S7"/>
<keyword evidence="5 15" id="KW-0001">2Fe-2S</keyword>
<keyword evidence="3 15" id="KW-0500">Molybdenum</keyword>
<dbReference type="InterPro" id="IPR037165">
    <property type="entry name" value="AldOxase/xan_DH_Mopterin-bd_sf"/>
</dbReference>
<feature type="binding site" evidence="15">
    <location>
        <position position="137"/>
    </location>
    <ligand>
        <name>[2Fe-2S] cluster</name>
        <dbReference type="ChEBI" id="CHEBI:190135"/>
        <label>2</label>
    </ligand>
</feature>
<keyword evidence="4" id="KW-0285">Flavoprotein</keyword>
<dbReference type="InterPro" id="IPR036683">
    <property type="entry name" value="CO_DH_flav_C_dom_sf"/>
</dbReference>
<dbReference type="OMA" id="HWYWPKT"/>
<dbReference type="Pfam" id="PF03450">
    <property type="entry name" value="CO_deh_flav_C"/>
    <property type="match status" value="1"/>
</dbReference>
<feature type="binding site" evidence="15">
    <location>
        <position position="72"/>
    </location>
    <ligand>
        <name>[2Fe-2S] cluster</name>
        <dbReference type="ChEBI" id="CHEBI:190135"/>
        <label>1</label>
    </ligand>
</feature>
<dbReference type="InterPro" id="IPR016166">
    <property type="entry name" value="FAD-bd_PCMH"/>
</dbReference>
<dbReference type="SMART" id="SM01008">
    <property type="entry name" value="Ald_Xan_dh_C"/>
    <property type="match status" value="1"/>
</dbReference>
<dbReference type="OrthoDB" id="8300278at2759"/>
<evidence type="ECO:0000256" key="14">
    <source>
        <dbReference type="PIRSR" id="PIRSR000127-2"/>
    </source>
</evidence>
<dbReference type="PROSITE" id="PS00197">
    <property type="entry name" value="2FE2S_FER_1"/>
    <property type="match status" value="1"/>
</dbReference>
<dbReference type="Pfam" id="PF00111">
    <property type="entry name" value="Fer2"/>
    <property type="match status" value="1"/>
</dbReference>
<feature type="binding site" evidence="14">
    <location>
        <position position="455"/>
    </location>
    <ligand>
        <name>FAD</name>
        <dbReference type="ChEBI" id="CHEBI:57692"/>
    </ligand>
</feature>
<dbReference type="Gene3D" id="3.30.365.10">
    <property type="entry name" value="Aldehyde oxidase/xanthine dehydrogenase, molybdopterin binding domain"/>
    <property type="match status" value="4"/>
</dbReference>
<evidence type="ECO:0000256" key="13">
    <source>
        <dbReference type="PIRSR" id="PIRSR000127-1"/>
    </source>
</evidence>
<dbReference type="InterPro" id="IPR006058">
    <property type="entry name" value="2Fe2S_fd_BS"/>
</dbReference>
<reference evidence="18 19" key="1">
    <citation type="submission" date="2012-04" db="EMBL/GenBank/DDBJ databases">
        <title>The Genome Sequence of Saprolegnia declina VS20.</title>
        <authorList>
            <consortium name="The Broad Institute Genome Sequencing Platform"/>
            <person name="Russ C."/>
            <person name="Nusbaum C."/>
            <person name="Tyler B."/>
            <person name="van West P."/>
            <person name="Dieguez-Uribeondo J."/>
            <person name="de Bruijn I."/>
            <person name="Tripathy S."/>
            <person name="Jiang R."/>
            <person name="Young S.K."/>
            <person name="Zeng Q."/>
            <person name="Gargeya S."/>
            <person name="Fitzgerald M."/>
            <person name="Haas B."/>
            <person name="Abouelleil A."/>
            <person name="Alvarado L."/>
            <person name="Arachchi H.M."/>
            <person name="Berlin A."/>
            <person name="Chapman S.B."/>
            <person name="Goldberg J."/>
            <person name="Griggs A."/>
            <person name="Gujja S."/>
            <person name="Hansen M."/>
            <person name="Howarth C."/>
            <person name="Imamovic A."/>
            <person name="Larimer J."/>
            <person name="McCowen C."/>
            <person name="Montmayeur A."/>
            <person name="Murphy C."/>
            <person name="Neiman D."/>
            <person name="Pearson M."/>
            <person name="Priest M."/>
            <person name="Roberts A."/>
            <person name="Saif S."/>
            <person name="Shea T."/>
            <person name="Sisk P."/>
            <person name="Sykes S."/>
            <person name="Wortman J."/>
            <person name="Nusbaum C."/>
            <person name="Birren B."/>
        </authorList>
    </citation>
    <scope>NUCLEOTIDE SEQUENCE [LARGE SCALE GENOMIC DNA]</scope>
    <source>
        <strain evidence="18 19">VS20</strain>
    </source>
</reference>
<dbReference type="InterPro" id="IPR002888">
    <property type="entry name" value="2Fe-2S-bd"/>
</dbReference>
<dbReference type="FunFam" id="3.10.20.30:FF:000012">
    <property type="entry name" value="Xanthine dehydrogenase/oxidase"/>
    <property type="match status" value="1"/>
</dbReference>
<dbReference type="RefSeq" id="XP_008613184.1">
    <property type="nucleotide sequence ID" value="XM_008614962.1"/>
</dbReference>
<dbReference type="Proteomes" id="UP000030762">
    <property type="component" value="Unassembled WGS sequence"/>
</dbReference>
<evidence type="ECO:0000256" key="12">
    <source>
        <dbReference type="ARBA" id="ARBA00034078"/>
    </source>
</evidence>
<keyword evidence="8" id="KW-0560">Oxidoreductase</keyword>
<dbReference type="InterPro" id="IPR036318">
    <property type="entry name" value="FAD-bd_PCMH-like_sf"/>
</dbReference>
<evidence type="ECO:0000256" key="1">
    <source>
        <dbReference type="ARBA" id="ARBA00001974"/>
    </source>
</evidence>
<dbReference type="Pfam" id="PF01315">
    <property type="entry name" value="Ald_Xan_dh_C"/>
    <property type="match status" value="1"/>
</dbReference>
<dbReference type="FunFam" id="3.30.365.10:FF:000002">
    <property type="entry name" value="Xanthine dehydrogenase oxidase"/>
    <property type="match status" value="1"/>
</dbReference>
<dbReference type="InterPro" id="IPR000674">
    <property type="entry name" value="Ald_Oxase/Xan_DH_a/b"/>
</dbReference>
<evidence type="ECO:0000256" key="4">
    <source>
        <dbReference type="ARBA" id="ARBA00022630"/>
    </source>
</evidence>
<dbReference type="InterPro" id="IPR008274">
    <property type="entry name" value="AldOxase/xan_DH_MoCoBD1"/>
</dbReference>
<keyword evidence="7 14" id="KW-0274">FAD</keyword>
<organism evidence="18 19">
    <name type="scientific">Saprolegnia diclina (strain VS20)</name>
    <dbReference type="NCBI Taxonomy" id="1156394"/>
    <lineage>
        <taxon>Eukaryota</taxon>
        <taxon>Sar</taxon>
        <taxon>Stramenopiles</taxon>
        <taxon>Oomycota</taxon>
        <taxon>Saprolegniomycetes</taxon>
        <taxon>Saprolegniales</taxon>
        <taxon>Saprolegniaceae</taxon>
        <taxon>Saprolegnia</taxon>
    </lineage>
</organism>
<dbReference type="InterPro" id="IPR036010">
    <property type="entry name" value="2Fe-2S_ferredoxin-like_sf"/>
</dbReference>
<dbReference type="GO" id="GO:0071949">
    <property type="term" value="F:FAD binding"/>
    <property type="evidence" value="ECO:0007669"/>
    <property type="project" value="InterPro"/>
</dbReference>
<evidence type="ECO:0000256" key="15">
    <source>
        <dbReference type="PIRSR" id="PIRSR000127-3"/>
    </source>
</evidence>
<dbReference type="Gene3D" id="3.90.1170.50">
    <property type="entry name" value="Aldehyde oxidase/xanthine dehydrogenase, a/b hammerhead"/>
    <property type="match status" value="1"/>
</dbReference>
<comment type="cofactor">
    <cofactor evidence="15">
        <name>[2Fe-2S] cluster</name>
        <dbReference type="ChEBI" id="CHEBI:190135"/>
    </cofactor>
    <text evidence="15">Binds 2 [2Fe-2S] clusters.</text>
</comment>
<dbReference type="SUPFAM" id="SSF54292">
    <property type="entry name" value="2Fe-2S ferredoxin-like"/>
    <property type="match status" value="1"/>
</dbReference>
<evidence type="ECO:0000256" key="7">
    <source>
        <dbReference type="ARBA" id="ARBA00022827"/>
    </source>
</evidence>
<dbReference type="Gene3D" id="3.10.20.30">
    <property type="match status" value="1"/>
</dbReference>
<dbReference type="Gene3D" id="3.30.390.50">
    <property type="entry name" value="CO dehydrogenase flavoprotein, C-terminal domain"/>
    <property type="match status" value="1"/>
</dbReference>
<dbReference type="SUPFAM" id="SSF56176">
    <property type="entry name" value="FAD-binding/transporter-associated domain-like"/>
    <property type="match status" value="1"/>
</dbReference>
<evidence type="ECO:0000256" key="8">
    <source>
        <dbReference type="ARBA" id="ARBA00023002"/>
    </source>
</evidence>
<feature type="binding site" evidence="15">
    <location>
        <position position="959"/>
    </location>
    <ligand>
        <name>Mo-molybdopterin</name>
        <dbReference type="ChEBI" id="CHEBI:71302"/>
    </ligand>
    <ligandPart>
        <name>Mo</name>
        <dbReference type="ChEBI" id="CHEBI:28685"/>
    </ligandPart>
</feature>
<dbReference type="SUPFAM" id="SSF47741">
    <property type="entry name" value="CO dehydrogenase ISP C-domain like"/>
    <property type="match status" value="1"/>
</dbReference>
<dbReference type="Pfam" id="PF20256">
    <property type="entry name" value="MoCoBD_2"/>
    <property type="match status" value="1"/>
</dbReference>
<dbReference type="PANTHER" id="PTHR11908:SF132">
    <property type="entry name" value="ALDEHYDE OXIDASE 1-RELATED"/>
    <property type="match status" value="1"/>
</dbReference>
<name>T0Q6S7_SAPDV</name>
<dbReference type="GO" id="GO:0016491">
    <property type="term" value="F:oxidoreductase activity"/>
    <property type="evidence" value="ECO:0007669"/>
    <property type="project" value="UniProtKB-KW"/>
</dbReference>
<feature type="domain" description="2Fe-2S ferredoxin-type" evidence="16">
    <location>
        <begin position="27"/>
        <end position="115"/>
    </location>
</feature>
<protein>
    <recommendedName>
        <fullName evidence="20">2Fe-2S ferredoxin-type domain-containing protein</fullName>
    </recommendedName>
</protein>
<dbReference type="InterPro" id="IPR016208">
    <property type="entry name" value="Ald_Oxase/xanthine_DH-like"/>
</dbReference>
<dbReference type="SUPFAM" id="SSF54665">
    <property type="entry name" value="CO dehydrogenase molybdoprotein N-domain-like"/>
    <property type="match status" value="1"/>
</dbReference>
<feature type="binding site" evidence="15">
    <location>
        <position position="172"/>
    </location>
    <ligand>
        <name>[2Fe-2S] cluster</name>
        <dbReference type="ChEBI" id="CHEBI:190135"/>
        <label>2</label>
    </ligand>
</feature>
<feature type="binding site" evidence="14">
    <location>
        <position position="473"/>
    </location>
    <ligand>
        <name>FAD</name>
        <dbReference type="ChEBI" id="CHEBI:57692"/>
    </ligand>
</feature>
<evidence type="ECO:0000256" key="6">
    <source>
        <dbReference type="ARBA" id="ARBA00022723"/>
    </source>
</evidence>
<feature type="binding site" evidence="15">
    <location>
        <position position="174"/>
    </location>
    <ligand>
        <name>[2Fe-2S] cluster</name>
        <dbReference type="ChEBI" id="CHEBI:190135"/>
        <label>2</label>
    </ligand>
</feature>
<dbReference type="FunFam" id="3.30.365.10:FF:000001">
    <property type="entry name" value="Xanthine dehydrogenase oxidase"/>
    <property type="match status" value="1"/>
</dbReference>
<evidence type="ECO:0000259" key="17">
    <source>
        <dbReference type="PROSITE" id="PS51387"/>
    </source>
</evidence>
<dbReference type="PROSITE" id="PS51387">
    <property type="entry name" value="FAD_PCMH"/>
    <property type="match status" value="1"/>
</dbReference>
<feature type="domain" description="FAD-binding PCMH-type" evidence="17">
    <location>
        <begin position="278"/>
        <end position="465"/>
    </location>
</feature>
<keyword evidence="10 15" id="KW-0411">Iron-sulfur</keyword>
<gene>
    <name evidence="18" type="ORF">SDRG_09051</name>
</gene>
<feature type="binding site" evidence="15">
    <location>
        <position position="845"/>
    </location>
    <ligand>
        <name>Mo-molybdopterin</name>
        <dbReference type="ChEBI" id="CHEBI:71302"/>
    </ligand>
    <ligandPart>
        <name>Mo</name>
        <dbReference type="ChEBI" id="CHEBI:28685"/>
    </ligandPart>
</feature>
<comment type="cofactor">
    <cofactor evidence="1 14">
        <name>FAD</name>
        <dbReference type="ChEBI" id="CHEBI:57692"/>
    </cofactor>
</comment>
<dbReference type="EMBL" id="JH767159">
    <property type="protein sequence ID" value="EQC33544.1"/>
    <property type="molecule type" value="Genomic_DNA"/>
</dbReference>
<dbReference type="Pfam" id="PF00941">
    <property type="entry name" value="FAD_binding_5"/>
    <property type="match status" value="1"/>
</dbReference>
<feature type="active site" description="Proton acceptor" evidence="13">
    <location>
        <position position="1298"/>
    </location>
</feature>
<keyword evidence="6 15" id="KW-0479">Metal-binding</keyword>
<comment type="similarity">
    <text evidence="2">Belongs to the xanthine dehydrogenase family.</text>
</comment>
<accession>T0Q6S7</accession>
<dbReference type="GO" id="GO:0051537">
    <property type="term" value="F:2 iron, 2 sulfur cluster binding"/>
    <property type="evidence" value="ECO:0007669"/>
    <property type="project" value="UniProtKB-KW"/>
</dbReference>
<dbReference type="PIRSF" id="PIRSF000127">
    <property type="entry name" value="Xanthine_DH"/>
    <property type="match status" value="1"/>
</dbReference>
<dbReference type="InterPro" id="IPR001041">
    <property type="entry name" value="2Fe-2S_ferredoxin-type"/>
</dbReference>
<evidence type="ECO:0000256" key="2">
    <source>
        <dbReference type="ARBA" id="ARBA00006849"/>
    </source>
</evidence>
<dbReference type="Gene3D" id="1.10.150.120">
    <property type="entry name" value="[2Fe-2S]-binding domain"/>
    <property type="match status" value="1"/>
</dbReference>
<evidence type="ECO:0008006" key="20">
    <source>
        <dbReference type="Google" id="ProtNLM"/>
    </source>
</evidence>
<dbReference type="VEuPathDB" id="FungiDB:SDRG_09051"/>
<dbReference type="InterPro" id="IPR046867">
    <property type="entry name" value="AldOxase/xan_DH_MoCoBD2"/>
</dbReference>
<proteinExistence type="inferred from homology"/>
<keyword evidence="19" id="KW-1185">Reference proteome</keyword>
<feature type="binding site" evidence="15">
    <location>
        <position position="75"/>
    </location>
    <ligand>
        <name>[2Fe-2S] cluster</name>
        <dbReference type="ChEBI" id="CHEBI:190135"/>
        <label>1</label>
    </ligand>
</feature>
<dbReference type="PANTHER" id="PTHR11908">
    <property type="entry name" value="XANTHINE DEHYDROGENASE"/>
    <property type="match status" value="1"/>
</dbReference>
<feature type="binding site" evidence="15">
    <location>
        <position position="140"/>
    </location>
    <ligand>
        <name>[2Fe-2S] cluster</name>
        <dbReference type="ChEBI" id="CHEBI:190135"/>
        <label>2</label>
    </ligand>
</feature>
<keyword evidence="11" id="KW-0520">NAD</keyword>
<dbReference type="InterPro" id="IPR016169">
    <property type="entry name" value="FAD-bd_PCMH_sub2"/>
</dbReference>
<dbReference type="eggNOG" id="KOG0430">
    <property type="taxonomic scope" value="Eukaryota"/>
</dbReference>
<feature type="binding site" evidence="15">
    <location>
        <position position="97"/>
    </location>
    <ligand>
        <name>[2Fe-2S] cluster</name>
        <dbReference type="ChEBI" id="CHEBI:190135"/>
        <label>1</label>
    </ligand>
</feature>
<dbReference type="InterPro" id="IPR036884">
    <property type="entry name" value="2Fe-2S-bd_dom_sf"/>
</dbReference>
<evidence type="ECO:0000256" key="9">
    <source>
        <dbReference type="ARBA" id="ARBA00023004"/>
    </source>
</evidence>
<dbReference type="Gene3D" id="3.30.465.10">
    <property type="match status" value="1"/>
</dbReference>
<evidence type="ECO:0000256" key="5">
    <source>
        <dbReference type="ARBA" id="ARBA00022714"/>
    </source>
</evidence>
<dbReference type="PROSITE" id="PS51085">
    <property type="entry name" value="2FE2S_FER_2"/>
    <property type="match status" value="1"/>
</dbReference>
<sequence>MRYESAQVQLALSEIAVADNMPSTWTSDLTFALNGAKVVLQEGSVGQLRLVDYIRDVARLTGTKVACGEGGCGACTVVLRHRSVTSSQLVTRAVNACLIPLAAIDGMEVLTVEGVGNTKTGLHQVQKTLVEKSGMQCGYCTPGWVMNMVELLQNNASPTQAAIEDHFDGNLCRCTGYRPILATMHSFGSKSLAYEVDDGDAYSGEDDYEFLNPACDHAESTRAAKGCTTSCADCPHKANNASNVGDMEDLRPDVTFDRTSQAPPPAFIADYTPVPLRFVNGDRAWYRVLTLEQLAEVHTLHPKHDDVMLVGGLTSRGVTKYLNSTAPYRHVEFPPVLVDITHIPALKTTSVHENSVVVGAAVTLNELLLQLSTVDSDALRVLAKHVRRIANNQVRNAATWAGNLALARTYPSFPSDLVVGLAGIGASLEGQVNGATKTFAVLEYLGLPKEDSVILVAMTLPILAHPVTFLCHKVAQRAVNAHSHVNGAVLLVTNADRVVQRATIVFGTAVGHVVQCTETQAFVQDKLLSEDHLHASLPYLLKDTAALHDSFEASVLQAFWYKSWLQALPTLSSKTLASAVPEMPRAVSSGSQSFPSHTSTAPVGKAIPKLASKLLVTGEARFVADLAPPPNMLYGAYVYATKALQRVVQIDAGPALAVPGVVDVVTAIDVPGENATGDGNEPLFVPTRGPVLYVGAPLGLVIATSASIAQDAAARVHVTYAPLRNDPFWKVDAPVISVKQARAAQTLVPSTTATPNPITMSGSDDNIAQQLQRAHHRLSGTVDIGSQRHMYMEPQATSAHPGEDDAMVLHASCQNPSFVQKRVALLLSVPQHAITIEMKRAGGGFGGKLSRNILNAGAAAVAASKLGVPVQVVNDRNTDFQMIAGREAMVGEYTVGYDDAGRITALDVQLHCALGAYAGDNMGDITMAVMWADGAYFIPHMRCEAYLYLTNTPTCTSVRAPGVPNTTLLLEIIVHHIASALNKPVAWIQARNMLHDGHKTPYGQVLSNVTLPRIWDRLRESADVLRRKEKIAYFNANNRWKKKGLSMTPVKYGMGISGLKYGANVSIFSGDGTVLVTHGGCEIGQGIDTKAAQMAAYALGIPLNMVRVRATSTDFVPNSDATGGSSTSESIARSVRAACNTLNARLLPIRAAHPDIKEWTALVAAAHDEGVHLAASEQPHTSSNETFDYFVYAAAASEVEVDVLTGEVSLVRTDIMYDCGVSFNPAIDIGQIEGALVMALGFFFQEEVLYDENGVLLSSGTWEYKIPSTKDIPQQLHVTLLDKTENEKGVMSSKAVGEPPFQLANSIYFAIKDAIAHSRDERGLHGFFQLDLPATVKRRQEAAHVTPASDYRL</sequence>
<feature type="binding site" evidence="15">
    <location>
        <position position="814"/>
    </location>
    <ligand>
        <name>Mo-molybdopterin</name>
        <dbReference type="ChEBI" id="CHEBI:71302"/>
    </ligand>
    <ligandPart>
        <name>Mo</name>
        <dbReference type="ChEBI" id="CHEBI:28685"/>
    </ligandPart>
</feature>
<dbReference type="InterPro" id="IPR002346">
    <property type="entry name" value="Mopterin_DH_FAD-bd"/>
</dbReference>
<evidence type="ECO:0000313" key="19">
    <source>
        <dbReference type="Proteomes" id="UP000030762"/>
    </source>
</evidence>
<dbReference type="InterPro" id="IPR005107">
    <property type="entry name" value="CO_DH_flav_C"/>
</dbReference>
<evidence type="ECO:0000259" key="16">
    <source>
        <dbReference type="PROSITE" id="PS51085"/>
    </source>
</evidence>
<dbReference type="InterPro" id="IPR036856">
    <property type="entry name" value="Ald_Oxase/Xan_DH_a/b_sf"/>
</dbReference>
<comment type="cofactor">
    <cofactor evidence="15">
        <name>Mo-molybdopterin</name>
        <dbReference type="ChEBI" id="CHEBI:71302"/>
    </cofactor>
    <text evidence="15">Binds 1 Mo-molybdopterin (Mo-MPT) cofactor per subunit.</text>
</comment>
<dbReference type="SUPFAM" id="SSF56003">
    <property type="entry name" value="Molybdenum cofactor-binding domain"/>
    <property type="match status" value="1"/>
</dbReference>
<dbReference type="GO" id="GO:0005506">
    <property type="term" value="F:iron ion binding"/>
    <property type="evidence" value="ECO:0007669"/>
    <property type="project" value="InterPro"/>
</dbReference>
<evidence type="ECO:0000256" key="3">
    <source>
        <dbReference type="ARBA" id="ARBA00022505"/>
    </source>
</evidence>
<dbReference type="Pfam" id="PF02738">
    <property type="entry name" value="MoCoBD_1"/>
    <property type="match status" value="1"/>
</dbReference>
<feature type="binding site" evidence="15">
    <location>
        <position position="67"/>
    </location>
    <ligand>
        <name>[2Fe-2S] cluster</name>
        <dbReference type="ChEBI" id="CHEBI:190135"/>
        <label>1</label>
    </ligand>
</feature>
<feature type="binding site" evidence="15">
    <location>
        <position position="1124"/>
    </location>
    <ligand>
        <name>Mo-molybdopterin</name>
        <dbReference type="ChEBI" id="CHEBI:71302"/>
    </ligand>
    <ligandPart>
        <name>Mo</name>
        <dbReference type="ChEBI" id="CHEBI:28685"/>
    </ligandPart>
</feature>
<keyword evidence="9 15" id="KW-0408">Iron</keyword>
<dbReference type="Pfam" id="PF01799">
    <property type="entry name" value="Fer2_2"/>
    <property type="match status" value="1"/>
</dbReference>
<comment type="cofactor">
    <cofactor evidence="12">
        <name>[2Fe-2S] cluster</name>
        <dbReference type="ChEBI" id="CHEBI:190135"/>
    </cofactor>
</comment>
<evidence type="ECO:0000313" key="18">
    <source>
        <dbReference type="EMBL" id="EQC33544.1"/>
    </source>
</evidence>